<name>Q4DN00_TRYCC</name>
<comment type="caution">
    <text evidence="4">The sequence shown here is derived from an EMBL/GenBank/DDBJ whole genome shotgun (WGS) entry which is preliminary data.</text>
</comment>
<dbReference type="CDD" id="cd15482">
    <property type="entry name" value="Sialidase_non-viral"/>
    <property type="match status" value="1"/>
</dbReference>
<feature type="region of interest" description="Disordered" evidence="1">
    <location>
        <begin position="1"/>
        <end position="26"/>
    </location>
</feature>
<dbReference type="Gene3D" id="2.60.120.200">
    <property type="match status" value="1"/>
</dbReference>
<accession>Q4DN00</accession>
<dbReference type="EMBL" id="AAHK01000317">
    <property type="protein sequence ID" value="EAN93897.1"/>
    <property type="molecule type" value="Genomic_DNA"/>
</dbReference>
<dbReference type="InterPro" id="IPR008377">
    <property type="entry name" value="Sialidase_trypan"/>
</dbReference>
<dbReference type="SUPFAM" id="SSF50939">
    <property type="entry name" value="Sialidases"/>
    <property type="match status" value="1"/>
</dbReference>
<evidence type="ECO:0000313" key="5">
    <source>
        <dbReference type="Proteomes" id="UP000002296"/>
    </source>
</evidence>
<sequence>MNEAKKYTQVLEEGTSPHSKKVDVSRPRTVVNGSDIYMLAGKYSRTAATNPQERGAGDWVLLLVEGEVSSEESGSNKKIRWNKNQRLAGTFPEAERDSLMQLVAGGGSGVQTDDGTLVLPVEGTTKKGESEKGGKTVSLFIYSLDDSGWTLSKGMSDGGCGVPSVVGWEKDKLMMMTACADGRRRVYESGDRGDSWTEALGTLSRVWGNKYEEQTKSVASGCTTATFENGDANKKVMLVTLPVHSKEKGGEKKEKSGLHLWLTDNTRIVDIGPVSEKDEDEVAASSLPYKSAGGEDNNNEDRLIALREKKGLDETPHSLLSVRLTEQLERVKEVPATWKKVDEHVSQLCPTSSAAKSALTDNACSAVKIADGLVGILSGSFSNDTWRDEYLGVNATVMKGTKGVATGYAEGATFQGARAEWPVGRQGEKQPYHFANHKFTLVATVSTDKAPKEEDNSTPFLGVRLGTEGGSKLMELSYNSEKKWKLFCATETNREHSSTWEPEAAHQVAIVLQNGNQGSVYVDGQRVGGE</sequence>
<feature type="region of interest" description="Disordered" evidence="1">
    <location>
        <begin position="276"/>
        <end position="298"/>
    </location>
</feature>
<evidence type="ECO:0000259" key="2">
    <source>
        <dbReference type="Pfam" id="PF13859"/>
    </source>
</evidence>
<dbReference type="Proteomes" id="UP000002296">
    <property type="component" value="Unassembled WGS sequence"/>
</dbReference>
<dbReference type="SMR" id="Q4DN00"/>
<dbReference type="InParanoid" id="Q4DN00"/>
<dbReference type="InterPro" id="IPR055239">
    <property type="entry name" value="TS_C"/>
</dbReference>
<dbReference type="InterPro" id="IPR013320">
    <property type="entry name" value="ConA-like_dom_sf"/>
</dbReference>
<dbReference type="PaxDb" id="353153-Q4DN00"/>
<dbReference type="KEGG" id="tcr:511861.20"/>
<organism evidence="4 5">
    <name type="scientific">Trypanosoma cruzi (strain CL Brener)</name>
    <dbReference type="NCBI Taxonomy" id="353153"/>
    <lineage>
        <taxon>Eukaryota</taxon>
        <taxon>Discoba</taxon>
        <taxon>Euglenozoa</taxon>
        <taxon>Kinetoplastea</taxon>
        <taxon>Metakinetoplastina</taxon>
        <taxon>Trypanosomatida</taxon>
        <taxon>Trypanosomatidae</taxon>
        <taxon>Trypanosoma</taxon>
        <taxon>Schizotrypanum</taxon>
    </lineage>
</organism>
<dbReference type="eggNOG" id="ENOG502SNPZ">
    <property type="taxonomic scope" value="Eukaryota"/>
</dbReference>
<dbReference type="GeneID" id="3547518"/>
<dbReference type="Pfam" id="PF13859">
    <property type="entry name" value="BNR_3"/>
    <property type="match status" value="1"/>
</dbReference>
<protein>
    <submittedName>
        <fullName evidence="4">Trans-sialidase, putative</fullName>
    </submittedName>
</protein>
<dbReference type="InterPro" id="IPR036278">
    <property type="entry name" value="Sialidase_sf"/>
</dbReference>
<evidence type="ECO:0000259" key="3">
    <source>
        <dbReference type="Pfam" id="PF22925"/>
    </source>
</evidence>
<evidence type="ECO:0000256" key="1">
    <source>
        <dbReference type="SAM" id="MobiDB-lite"/>
    </source>
</evidence>
<evidence type="ECO:0000313" key="4">
    <source>
        <dbReference type="EMBL" id="EAN93897.1"/>
    </source>
</evidence>
<dbReference type="Gene3D" id="2.120.10.10">
    <property type="match status" value="1"/>
</dbReference>
<feature type="domain" description="Sialidase" evidence="2">
    <location>
        <begin position="4"/>
        <end position="308"/>
    </location>
</feature>
<dbReference type="InterPro" id="IPR011040">
    <property type="entry name" value="Sialidase"/>
</dbReference>
<dbReference type="Pfam" id="PF22925">
    <property type="entry name" value="TS_C"/>
    <property type="match status" value="1"/>
</dbReference>
<gene>
    <name evidence="4" type="ORF">Tc00.1047053511861.20</name>
</gene>
<dbReference type="PRINTS" id="PR01803">
    <property type="entry name" value="TCSIALIDASE"/>
</dbReference>
<dbReference type="AlphaFoldDB" id="Q4DN00"/>
<dbReference type="SUPFAM" id="SSF49899">
    <property type="entry name" value="Concanavalin A-like lectins/glucanases"/>
    <property type="match status" value="1"/>
</dbReference>
<reference evidence="4 5" key="1">
    <citation type="journal article" date="2005" name="Science">
        <title>The genome sequence of Trypanosoma cruzi, etiologic agent of Chagas disease.</title>
        <authorList>
            <person name="El-Sayed N.M."/>
            <person name="Myler P.J."/>
            <person name="Bartholomeu D.C."/>
            <person name="Nilsson D."/>
            <person name="Aggarwal G."/>
            <person name="Tran A.N."/>
            <person name="Ghedin E."/>
            <person name="Worthey E.A."/>
            <person name="Delcher A.L."/>
            <person name="Blandin G."/>
            <person name="Westenberger S.J."/>
            <person name="Caler E."/>
            <person name="Cerqueira G.C."/>
            <person name="Branche C."/>
            <person name="Haas B."/>
            <person name="Anupama A."/>
            <person name="Arner E."/>
            <person name="Aslund L."/>
            <person name="Attipoe P."/>
            <person name="Bontempi E."/>
            <person name="Bringaud F."/>
            <person name="Burton P."/>
            <person name="Cadag E."/>
            <person name="Campbell D.A."/>
            <person name="Carrington M."/>
            <person name="Crabtree J."/>
            <person name="Darban H."/>
            <person name="da Silveira J.F."/>
            <person name="de Jong P."/>
            <person name="Edwards K."/>
            <person name="Englund P.T."/>
            <person name="Fazelina G."/>
            <person name="Feldblyum T."/>
            <person name="Ferella M."/>
            <person name="Frasch A.C."/>
            <person name="Gull K."/>
            <person name="Horn D."/>
            <person name="Hou L."/>
            <person name="Huang Y."/>
            <person name="Kindlund E."/>
            <person name="Klingbeil M."/>
            <person name="Kluge S."/>
            <person name="Koo H."/>
            <person name="Lacerda D."/>
            <person name="Levin M.J."/>
            <person name="Lorenzi H."/>
            <person name="Louie T."/>
            <person name="Machado C.R."/>
            <person name="McCulloch R."/>
            <person name="McKenna A."/>
            <person name="Mizuno Y."/>
            <person name="Mottram J.C."/>
            <person name="Nelson S."/>
            <person name="Ochaya S."/>
            <person name="Osoegawa K."/>
            <person name="Pai G."/>
            <person name="Parsons M."/>
            <person name="Pentony M."/>
            <person name="Pettersson U."/>
            <person name="Pop M."/>
            <person name="Ramirez J.L."/>
            <person name="Rinta J."/>
            <person name="Robertson L."/>
            <person name="Salzberg S.L."/>
            <person name="Sanchez D.O."/>
            <person name="Seyler A."/>
            <person name="Sharma R."/>
            <person name="Shetty J."/>
            <person name="Simpson A.J."/>
            <person name="Sisk E."/>
            <person name="Tammi M.T."/>
            <person name="Tarleton R."/>
            <person name="Teixeira S."/>
            <person name="Van Aken S."/>
            <person name="Vogt C."/>
            <person name="Ward P.N."/>
            <person name="Wickstead B."/>
            <person name="Wortman J."/>
            <person name="White O."/>
            <person name="Fraser C.M."/>
            <person name="Stuart K.D."/>
            <person name="Andersson B."/>
        </authorList>
    </citation>
    <scope>NUCLEOTIDE SEQUENCE [LARGE SCALE GENOMIC DNA]</scope>
    <source>
        <strain evidence="4 5">CL Brener</strain>
    </source>
</reference>
<proteinExistence type="predicted"/>
<dbReference type="RefSeq" id="XP_815748.1">
    <property type="nucleotide sequence ID" value="XM_810655.1"/>
</dbReference>
<feature type="domain" description="Trans-sialidase C-terminal" evidence="3">
    <location>
        <begin position="370"/>
        <end position="529"/>
    </location>
</feature>
<dbReference type="GO" id="GO:0004308">
    <property type="term" value="F:exo-alpha-sialidase activity"/>
    <property type="evidence" value="ECO:0007669"/>
    <property type="project" value="InterPro"/>
</dbReference>
<keyword evidence="5" id="KW-1185">Reference proteome</keyword>